<dbReference type="RefSeq" id="WP_317549030.1">
    <property type="nucleotide sequence ID" value="NZ_JAWLKE010000006.1"/>
</dbReference>
<evidence type="ECO:0000313" key="2">
    <source>
        <dbReference type="Proteomes" id="UP001185899"/>
    </source>
</evidence>
<name>A0ABU4B1Q9_9NOCA</name>
<comment type="caution">
    <text evidence="1">The sequence shown here is derived from an EMBL/GenBank/DDBJ whole genome shotgun (WGS) entry which is preliminary data.</text>
</comment>
<evidence type="ECO:0000313" key="1">
    <source>
        <dbReference type="EMBL" id="MDV6232416.1"/>
    </source>
</evidence>
<organism evidence="1 2">
    <name type="scientific">Rhodococcus cercidiphylli</name>
    <dbReference type="NCBI Taxonomy" id="489916"/>
    <lineage>
        <taxon>Bacteria</taxon>
        <taxon>Bacillati</taxon>
        <taxon>Actinomycetota</taxon>
        <taxon>Actinomycetes</taxon>
        <taxon>Mycobacteriales</taxon>
        <taxon>Nocardiaceae</taxon>
        <taxon>Rhodococcus</taxon>
    </lineage>
</organism>
<protein>
    <submittedName>
        <fullName evidence="1">Uncharacterized protein</fullName>
    </submittedName>
</protein>
<dbReference type="EMBL" id="JAWLKE010000006">
    <property type="protein sequence ID" value="MDV6232416.1"/>
    <property type="molecule type" value="Genomic_DNA"/>
</dbReference>
<gene>
    <name evidence="1" type="ORF">R3P95_17830</name>
</gene>
<proteinExistence type="predicted"/>
<accession>A0ABU4B1Q9</accession>
<reference evidence="1 2" key="1">
    <citation type="submission" date="2023-10" db="EMBL/GenBank/DDBJ databases">
        <title>Development of a sustainable strategy for remediation of hydrocarbon-contaminated territories based on the waste exchange concept.</title>
        <authorList>
            <person name="Krivoruchko A."/>
        </authorList>
    </citation>
    <scope>NUCLEOTIDE SEQUENCE [LARGE SCALE GENOMIC DNA]</scope>
    <source>
        <strain evidence="1 2">IEGM 1322</strain>
    </source>
</reference>
<sequence>MTTQFEFRLKGVTAPEGELDANDLIALVMGLKAVAMSIGRSETDADRLGRAPSRVHRVANLVIGLTPGSTKLLVRRAGAGADALDFDLADEEGFDATFQKLVESIGLDHRPDWVSDSLSSAAGELASALRRAAPEVEFKADGLTLQTFDTAALRPETWQVATGVSTELRTFIGRLYSANLHTHRFQVEDDAGNQVALPDVADDSGLGPLLGRYVTVTGSPEADAGGQLKRLLNARMVALPEAIAETGVPDPVSLEDILAAASGIEPGGIDGVSDDEADAFFAAIGL</sequence>
<keyword evidence="2" id="KW-1185">Reference proteome</keyword>
<dbReference type="Proteomes" id="UP001185899">
    <property type="component" value="Unassembled WGS sequence"/>
</dbReference>